<reference evidence="1 2" key="1">
    <citation type="submission" date="2018-03" db="EMBL/GenBank/DDBJ databases">
        <title>Genomic Encyclopedia of Archaeal and Bacterial Type Strains, Phase II (KMG-II): from individual species to whole genera.</title>
        <authorList>
            <person name="Goeker M."/>
        </authorList>
    </citation>
    <scope>NUCLEOTIDE SEQUENCE [LARGE SCALE GENOMIC DNA]</scope>
    <source>
        <strain evidence="1 2">DSM 28057</strain>
    </source>
</reference>
<protein>
    <recommendedName>
        <fullName evidence="3">DUF3052 family protein</fullName>
    </recommendedName>
</protein>
<organism evidence="1 2">
    <name type="scientific">Cecembia rubra</name>
    <dbReference type="NCBI Taxonomy" id="1485585"/>
    <lineage>
        <taxon>Bacteria</taxon>
        <taxon>Pseudomonadati</taxon>
        <taxon>Bacteroidota</taxon>
        <taxon>Cytophagia</taxon>
        <taxon>Cytophagales</taxon>
        <taxon>Cyclobacteriaceae</taxon>
        <taxon>Cecembia</taxon>
    </lineage>
</organism>
<sequence length="207" mass="24083">MRRWISKGGFRKRKDAKGLKGCSVKAQGETLRTRKNSRIPEVRRADLEGDSIQVNRKSMITPLFKKLNFKAHSHILVLNSPSSFQREMEQMASETPILKSLQNIERLHFILVFVKTLHEIEDSIADIYHKLEGDAILWYCYPKASSKRYTCEFNRDTGWSALGKFNLEGVRQVAIDEDWSAIRFRKLEFIKNMTRRDSMKLSGREGT</sequence>
<accession>A0A2P8DPY2</accession>
<keyword evidence="2" id="KW-1185">Reference proteome</keyword>
<evidence type="ECO:0000313" key="2">
    <source>
        <dbReference type="Proteomes" id="UP000240708"/>
    </source>
</evidence>
<dbReference type="RefSeq" id="WP_245889619.1">
    <property type="nucleotide sequence ID" value="NZ_PYGF01000017.1"/>
</dbReference>
<gene>
    <name evidence="1" type="ORF">CLV48_11759</name>
</gene>
<comment type="caution">
    <text evidence="1">The sequence shown here is derived from an EMBL/GenBank/DDBJ whole genome shotgun (WGS) entry which is preliminary data.</text>
</comment>
<proteinExistence type="predicted"/>
<evidence type="ECO:0008006" key="3">
    <source>
        <dbReference type="Google" id="ProtNLM"/>
    </source>
</evidence>
<name>A0A2P8DPY2_9BACT</name>
<evidence type="ECO:0000313" key="1">
    <source>
        <dbReference type="EMBL" id="PSK99273.1"/>
    </source>
</evidence>
<dbReference type="Proteomes" id="UP000240708">
    <property type="component" value="Unassembled WGS sequence"/>
</dbReference>
<dbReference type="AlphaFoldDB" id="A0A2P8DPY2"/>
<dbReference type="EMBL" id="PYGF01000017">
    <property type="protein sequence ID" value="PSK99273.1"/>
    <property type="molecule type" value="Genomic_DNA"/>
</dbReference>